<keyword evidence="4" id="KW-0472">Membrane</keyword>
<gene>
    <name evidence="7" type="ORF">TSIB3V08_LOCUS10332</name>
</gene>
<dbReference type="SMART" id="SM00454">
    <property type="entry name" value="SAM"/>
    <property type="match status" value="1"/>
</dbReference>
<reference evidence="7" key="1">
    <citation type="submission" date="2020-11" db="EMBL/GenBank/DDBJ databases">
        <authorList>
            <person name="Tran Van P."/>
        </authorList>
    </citation>
    <scope>NUCLEOTIDE SEQUENCE</scope>
</reference>
<keyword evidence="2" id="KW-0547">Nucleotide-binding</keyword>
<evidence type="ECO:0000256" key="3">
    <source>
        <dbReference type="ARBA" id="ARBA00022840"/>
    </source>
</evidence>
<name>A0A7R9B4Y3_TIMSH</name>
<dbReference type="PANTHER" id="PTHR46877">
    <property type="entry name" value="EPH RECEPTOR A5"/>
    <property type="match status" value="1"/>
</dbReference>
<dbReference type="InterPro" id="IPR001245">
    <property type="entry name" value="Ser-Thr/Tyr_kinase_cat_dom"/>
</dbReference>
<dbReference type="GO" id="GO:0005886">
    <property type="term" value="C:plasma membrane"/>
    <property type="evidence" value="ECO:0007669"/>
    <property type="project" value="TreeGrafter"/>
</dbReference>
<dbReference type="SUPFAM" id="SSF56112">
    <property type="entry name" value="Protein kinase-like (PK-like)"/>
    <property type="match status" value="1"/>
</dbReference>
<dbReference type="FunFam" id="1.10.150.50:FF:000001">
    <property type="entry name" value="Ephrin type-A receptor 5"/>
    <property type="match status" value="1"/>
</dbReference>
<dbReference type="InterPro" id="IPR011009">
    <property type="entry name" value="Kinase-like_dom_sf"/>
</dbReference>
<dbReference type="PROSITE" id="PS50105">
    <property type="entry name" value="SAM_DOMAIN"/>
    <property type="match status" value="1"/>
</dbReference>
<dbReference type="GO" id="GO:0005524">
    <property type="term" value="F:ATP binding"/>
    <property type="evidence" value="ECO:0007669"/>
    <property type="project" value="UniProtKB-KW"/>
</dbReference>
<dbReference type="SUPFAM" id="SSF47769">
    <property type="entry name" value="SAM/Pointed domain"/>
    <property type="match status" value="1"/>
</dbReference>
<sequence>MDCPEAIYQLMLDCWQKERTHRPSFASIVKTLDKLIRCPDTLRKIAQNRTANPLATDAPDMTQFTSVEEWLNSIKMARYLENFERAGISSMDAVVRVTVKELTALGITLVGHQKKIMNSVQAMRAQISANLSEGFLV</sequence>
<dbReference type="EMBL" id="OC006787">
    <property type="protein sequence ID" value="CAD7266313.1"/>
    <property type="molecule type" value="Genomic_DNA"/>
</dbReference>
<comment type="subcellular location">
    <subcellularLocation>
        <location evidence="1">Membrane</location>
        <topology evidence="1">Single-pass membrane protein</topology>
    </subcellularLocation>
</comment>
<keyword evidence="5" id="KW-0675">Receptor</keyword>
<evidence type="ECO:0000313" key="7">
    <source>
        <dbReference type="EMBL" id="CAD7266313.1"/>
    </source>
</evidence>
<dbReference type="InterPro" id="IPR001660">
    <property type="entry name" value="SAM"/>
</dbReference>
<protein>
    <recommendedName>
        <fullName evidence="6">SAM domain-containing protein</fullName>
    </recommendedName>
</protein>
<proteinExistence type="predicted"/>
<dbReference type="Gene3D" id="1.10.510.10">
    <property type="entry name" value="Transferase(Phosphotransferase) domain 1"/>
    <property type="match status" value="1"/>
</dbReference>
<dbReference type="GO" id="GO:0030425">
    <property type="term" value="C:dendrite"/>
    <property type="evidence" value="ECO:0007669"/>
    <property type="project" value="TreeGrafter"/>
</dbReference>
<dbReference type="GO" id="GO:0005005">
    <property type="term" value="F:transmembrane-ephrin receptor activity"/>
    <property type="evidence" value="ECO:0007669"/>
    <property type="project" value="TreeGrafter"/>
</dbReference>
<evidence type="ECO:0000256" key="5">
    <source>
        <dbReference type="ARBA" id="ARBA00023170"/>
    </source>
</evidence>
<keyword evidence="3" id="KW-0067">ATP-binding</keyword>
<evidence type="ECO:0000259" key="6">
    <source>
        <dbReference type="PROSITE" id="PS50105"/>
    </source>
</evidence>
<dbReference type="GO" id="GO:0007411">
    <property type="term" value="P:axon guidance"/>
    <property type="evidence" value="ECO:0007669"/>
    <property type="project" value="TreeGrafter"/>
</dbReference>
<feature type="domain" description="SAM" evidence="6">
    <location>
        <begin position="62"/>
        <end position="126"/>
    </location>
</feature>
<evidence type="ECO:0000256" key="1">
    <source>
        <dbReference type="ARBA" id="ARBA00004167"/>
    </source>
</evidence>
<evidence type="ECO:0000256" key="2">
    <source>
        <dbReference type="ARBA" id="ARBA00022741"/>
    </source>
</evidence>
<dbReference type="Pfam" id="PF07714">
    <property type="entry name" value="PK_Tyr_Ser-Thr"/>
    <property type="match status" value="1"/>
</dbReference>
<accession>A0A7R9B4Y3</accession>
<organism evidence="7">
    <name type="scientific">Timema shepardi</name>
    <name type="common">Walking stick</name>
    <dbReference type="NCBI Taxonomy" id="629360"/>
    <lineage>
        <taxon>Eukaryota</taxon>
        <taxon>Metazoa</taxon>
        <taxon>Ecdysozoa</taxon>
        <taxon>Arthropoda</taxon>
        <taxon>Hexapoda</taxon>
        <taxon>Insecta</taxon>
        <taxon>Pterygota</taxon>
        <taxon>Neoptera</taxon>
        <taxon>Polyneoptera</taxon>
        <taxon>Phasmatodea</taxon>
        <taxon>Timematodea</taxon>
        <taxon>Timematoidea</taxon>
        <taxon>Timematidae</taxon>
        <taxon>Timema</taxon>
    </lineage>
</organism>
<dbReference type="Gene3D" id="1.10.150.50">
    <property type="entry name" value="Transcription Factor, Ets-1"/>
    <property type="match status" value="1"/>
</dbReference>
<dbReference type="Pfam" id="PF00536">
    <property type="entry name" value="SAM_1"/>
    <property type="match status" value="1"/>
</dbReference>
<dbReference type="PANTHER" id="PTHR46877:SF14">
    <property type="entry name" value="RECEPTOR PROTEIN-TYROSINE KINASE"/>
    <property type="match status" value="1"/>
</dbReference>
<dbReference type="CDD" id="cd09488">
    <property type="entry name" value="SAM_EPH-R"/>
    <property type="match status" value="1"/>
</dbReference>
<dbReference type="InterPro" id="IPR050449">
    <property type="entry name" value="Ephrin_rcpt_TKs"/>
</dbReference>
<dbReference type="AlphaFoldDB" id="A0A7R9B4Y3"/>
<evidence type="ECO:0000256" key="4">
    <source>
        <dbReference type="ARBA" id="ARBA00023136"/>
    </source>
</evidence>
<dbReference type="InterPro" id="IPR013761">
    <property type="entry name" value="SAM/pointed_sf"/>
</dbReference>